<evidence type="ECO:0000256" key="1">
    <source>
        <dbReference type="ARBA" id="ARBA00022737"/>
    </source>
</evidence>
<reference evidence="4" key="1">
    <citation type="submission" date="2019-12" db="EMBL/GenBank/DDBJ databases">
        <authorList>
            <person name="Scholz U."/>
            <person name="Mascher M."/>
            <person name="Fiebig A."/>
        </authorList>
    </citation>
    <scope>NUCLEOTIDE SEQUENCE</scope>
</reference>
<dbReference type="Gene3D" id="1.25.40.10">
    <property type="entry name" value="Tetratricopeptide repeat domain"/>
    <property type="match status" value="5"/>
</dbReference>
<dbReference type="InterPro" id="IPR046960">
    <property type="entry name" value="PPR_At4g14850-like_plant"/>
</dbReference>
<protein>
    <submittedName>
        <fullName evidence="4">Uncharacterized protein</fullName>
    </submittedName>
</protein>
<feature type="region of interest" description="Disordered" evidence="3">
    <location>
        <begin position="39"/>
        <end position="66"/>
    </location>
</feature>
<evidence type="ECO:0000313" key="6">
    <source>
        <dbReference type="Proteomes" id="UP000663760"/>
    </source>
</evidence>
<dbReference type="Proteomes" id="UP000663760">
    <property type="component" value="Chromosome 5"/>
</dbReference>
<dbReference type="OrthoDB" id="1891906at2759"/>
<dbReference type="AlphaFoldDB" id="A0A7I8IQL1"/>
<gene>
    <name evidence="4" type="ORF">SI7747_05006628</name>
    <name evidence="5" type="ORF">SI8410_05007198</name>
</gene>
<evidence type="ECO:0000313" key="5">
    <source>
        <dbReference type="EMBL" id="CAA7396535.1"/>
    </source>
</evidence>
<dbReference type="InterPro" id="IPR011990">
    <property type="entry name" value="TPR-like_helical_dom_sf"/>
</dbReference>
<dbReference type="PANTHER" id="PTHR47926">
    <property type="entry name" value="PENTATRICOPEPTIDE REPEAT-CONTAINING PROTEIN"/>
    <property type="match status" value="1"/>
</dbReference>
<name>A0A7I8IQL1_SPIIN</name>
<dbReference type="EMBL" id="LR743592">
    <property type="protein sequence ID" value="CAA2620459.1"/>
    <property type="molecule type" value="Genomic_DNA"/>
</dbReference>
<feature type="repeat" description="PPR" evidence="2">
    <location>
        <begin position="376"/>
        <end position="410"/>
    </location>
</feature>
<dbReference type="PANTHER" id="PTHR47926:SF354">
    <property type="entry name" value="REPEAT (PPR-LIKE) SUPERFAMILY PROTEIN, PUTATIVE-RELATED"/>
    <property type="match status" value="1"/>
</dbReference>
<evidence type="ECO:0000256" key="2">
    <source>
        <dbReference type="PROSITE-ProRule" id="PRU00708"/>
    </source>
</evidence>
<dbReference type="GO" id="GO:0009451">
    <property type="term" value="P:RNA modification"/>
    <property type="evidence" value="ECO:0007669"/>
    <property type="project" value="InterPro"/>
</dbReference>
<proteinExistence type="predicted"/>
<dbReference type="EMBL" id="LR746268">
    <property type="protein sequence ID" value="CAA7396535.1"/>
    <property type="molecule type" value="Genomic_DNA"/>
</dbReference>
<feature type="repeat" description="PPR" evidence="2">
    <location>
        <begin position="169"/>
        <end position="205"/>
    </location>
</feature>
<keyword evidence="1" id="KW-0677">Repeat</keyword>
<dbReference type="Pfam" id="PF01535">
    <property type="entry name" value="PPR"/>
    <property type="match status" value="3"/>
</dbReference>
<keyword evidence="6" id="KW-1185">Reference proteome</keyword>
<evidence type="ECO:0000256" key="3">
    <source>
        <dbReference type="SAM" id="MobiDB-lite"/>
    </source>
</evidence>
<evidence type="ECO:0000313" key="4">
    <source>
        <dbReference type="EMBL" id="CAA2620459.1"/>
    </source>
</evidence>
<dbReference type="Pfam" id="PF13041">
    <property type="entry name" value="PPR_2"/>
    <property type="match status" value="3"/>
</dbReference>
<sequence length="704" mass="78058">MDSRVLPSFTSTSSHPSFPSIAHRPLSLSFPARLLRSGSRVSAPSSQGAQSSRQGHPFHGSLPIHSKNPHAVCKDIQRLARQGRLKEALTLLDYFEQRGVPVNATTFSCLLSACARLKSLSEGRQIHAHIRINGLERNEFLLTKLVQMYASCGSPEYAQKIFSDLSPENVYTWNALLRGSVVGGRRWSHRTLSAFSEMREKGVDPNAYSFSCLIKSLAGSPSPVQGMKAHALMIKKGLLHSSEMLRTSLIDMYFKCRKIRMALKLFDESPHRDVVLWGAVIAGFSHNGLWREALEYLRWMTRHGVAPNSVILATVLPVAGELGDQKLGRELHGYAMKYFRDFQKWPFIHSALVDMYCKCGDMASGRRVFYGCATRTAVSWTALMAGYISNGRLEQALRAIVWMQQEGLKPDVVSVATVLPVCAKLRVLKQGKEIHGYALKNGFLPNISIATSLMTMYSSCGSLQYSCRVFAGLQRRNVIAWTAMIDSFVKNGRPHAALDIFRSMLLSDRKHRPDYVSMGRILRICGELGALKLGKEIHAQVLRRRLEWIPLVAAELVTMYGKCGVVETARALFDQVGSKGSLTWTSIIEAYGINGRNEDALGLFDLMLSSGFAPNRFTFDVVLSVCENAGLTVEALKAFDILTGRFNLKPSEGQYDCIIGLLDRSGRREEAQRFLLLRSAAGGRPLCEVNAKSEPIVCSTLPAS</sequence>
<feature type="repeat" description="PPR" evidence="2">
    <location>
        <begin position="580"/>
        <end position="614"/>
    </location>
</feature>
<dbReference type="GO" id="GO:0003723">
    <property type="term" value="F:RNA binding"/>
    <property type="evidence" value="ECO:0007669"/>
    <property type="project" value="InterPro"/>
</dbReference>
<dbReference type="FunFam" id="1.25.40.10:FF:001058">
    <property type="entry name" value="Pentatricopeptide repeat-containing protein chloroplastic"/>
    <property type="match status" value="1"/>
</dbReference>
<dbReference type="PROSITE" id="PS51375">
    <property type="entry name" value="PPR"/>
    <property type="match status" value="5"/>
</dbReference>
<dbReference type="NCBIfam" id="TIGR00756">
    <property type="entry name" value="PPR"/>
    <property type="match status" value="4"/>
</dbReference>
<feature type="compositionally biased region" description="Polar residues" evidence="3">
    <location>
        <begin position="39"/>
        <end position="54"/>
    </location>
</feature>
<dbReference type="InterPro" id="IPR002885">
    <property type="entry name" value="PPR_rpt"/>
</dbReference>
<accession>A0A7I8IQL1</accession>
<organism evidence="4">
    <name type="scientific">Spirodela intermedia</name>
    <name type="common">Intermediate duckweed</name>
    <dbReference type="NCBI Taxonomy" id="51605"/>
    <lineage>
        <taxon>Eukaryota</taxon>
        <taxon>Viridiplantae</taxon>
        <taxon>Streptophyta</taxon>
        <taxon>Embryophyta</taxon>
        <taxon>Tracheophyta</taxon>
        <taxon>Spermatophyta</taxon>
        <taxon>Magnoliopsida</taxon>
        <taxon>Liliopsida</taxon>
        <taxon>Araceae</taxon>
        <taxon>Lemnoideae</taxon>
        <taxon>Spirodela</taxon>
    </lineage>
</organism>
<feature type="repeat" description="PPR" evidence="2">
    <location>
        <begin position="273"/>
        <end position="307"/>
    </location>
</feature>
<feature type="repeat" description="PPR" evidence="2">
    <location>
        <begin position="477"/>
        <end position="511"/>
    </location>
</feature>